<reference evidence="3" key="1">
    <citation type="journal article" date="2019" name="Int. J. Syst. Evol. Microbiol.">
        <title>The Global Catalogue of Microorganisms (GCM) 10K type strain sequencing project: providing services to taxonomists for standard genome sequencing and annotation.</title>
        <authorList>
            <consortium name="The Broad Institute Genomics Platform"/>
            <consortium name="The Broad Institute Genome Sequencing Center for Infectious Disease"/>
            <person name="Wu L."/>
            <person name="Ma J."/>
        </authorList>
    </citation>
    <scope>NUCLEOTIDE SEQUENCE [LARGE SCALE GENOMIC DNA]</scope>
    <source>
        <strain evidence="3">CCUG 57263</strain>
    </source>
</reference>
<dbReference type="PANTHER" id="PTHR36437">
    <property type="entry name" value="GLYOXALASE/BLEOMYCIN RESISTANCE PROTEIN/DIOXYGENASE"/>
    <property type="match status" value="1"/>
</dbReference>
<name>A0ABW3D4T8_9BACL</name>
<dbReference type="SUPFAM" id="SSF54593">
    <property type="entry name" value="Glyoxalase/Bleomycin resistance protein/Dihydroxybiphenyl dioxygenase"/>
    <property type="match status" value="2"/>
</dbReference>
<dbReference type="InterPro" id="IPR037523">
    <property type="entry name" value="VOC_core"/>
</dbReference>
<dbReference type="InterPro" id="IPR029068">
    <property type="entry name" value="Glyas_Bleomycin-R_OHBP_Dase"/>
</dbReference>
<evidence type="ECO:0000313" key="2">
    <source>
        <dbReference type="EMBL" id="MFD0868288.1"/>
    </source>
</evidence>
<keyword evidence="3" id="KW-1185">Reference proteome</keyword>
<feature type="domain" description="VOC" evidence="1">
    <location>
        <begin position="145"/>
        <end position="257"/>
    </location>
</feature>
<dbReference type="Gene3D" id="3.10.180.10">
    <property type="entry name" value="2,3-Dihydroxybiphenyl 1,2-Dioxygenase, domain 1"/>
    <property type="match status" value="2"/>
</dbReference>
<dbReference type="Proteomes" id="UP001597120">
    <property type="component" value="Unassembled WGS sequence"/>
</dbReference>
<dbReference type="CDD" id="cd06587">
    <property type="entry name" value="VOC"/>
    <property type="match status" value="1"/>
</dbReference>
<dbReference type="RefSeq" id="WP_379286211.1">
    <property type="nucleotide sequence ID" value="NZ_JBHTIU010000011.1"/>
</dbReference>
<accession>A0ABW3D4T8</accession>
<sequence length="259" mass="29112">MNSTAQVQNRIASVFVHVTDLRRAAAWYSELLGVALREERLNGGPVYWFDLPGTGLILDTNENNRKDPQWREDMQPLLMFPCDDIDEAYAYVKTKAEPLFEPERHTGMAYFNFRSPDGRAYMVCWSQGGGEDVAPVHRSSPIVPRIGGVFVNVRDMKAAAAWISDLLGVPLREEDTGDSIYIVPTSRGADLLLDDNRVRRGETFEIPFMFDSHDIDAAYAYATERNLSVFHGIERHGGVAYFTLSDPDGNLVMVCQEEA</sequence>
<dbReference type="PANTHER" id="PTHR36437:SF2">
    <property type="entry name" value="GLYOXALASE_BLEOMYCIN RESISTANCE PROTEIN_DIOXYGENASE"/>
    <property type="match status" value="1"/>
</dbReference>
<proteinExistence type="predicted"/>
<feature type="domain" description="VOC" evidence="1">
    <location>
        <begin position="10"/>
        <end position="126"/>
    </location>
</feature>
<protein>
    <submittedName>
        <fullName evidence="2">VOC family protein</fullName>
    </submittedName>
</protein>
<evidence type="ECO:0000313" key="3">
    <source>
        <dbReference type="Proteomes" id="UP001597120"/>
    </source>
</evidence>
<evidence type="ECO:0000259" key="1">
    <source>
        <dbReference type="PROSITE" id="PS51819"/>
    </source>
</evidence>
<organism evidence="2 3">
    <name type="scientific">Paenibacillus residui</name>
    <dbReference type="NCBI Taxonomy" id="629724"/>
    <lineage>
        <taxon>Bacteria</taxon>
        <taxon>Bacillati</taxon>
        <taxon>Bacillota</taxon>
        <taxon>Bacilli</taxon>
        <taxon>Bacillales</taxon>
        <taxon>Paenibacillaceae</taxon>
        <taxon>Paenibacillus</taxon>
    </lineage>
</organism>
<dbReference type="PROSITE" id="PS51819">
    <property type="entry name" value="VOC"/>
    <property type="match status" value="2"/>
</dbReference>
<comment type="caution">
    <text evidence="2">The sequence shown here is derived from an EMBL/GenBank/DDBJ whole genome shotgun (WGS) entry which is preliminary data.</text>
</comment>
<gene>
    <name evidence="2" type="ORF">ACFQ03_03940</name>
</gene>
<dbReference type="EMBL" id="JBHTIU010000011">
    <property type="protein sequence ID" value="MFD0868288.1"/>
    <property type="molecule type" value="Genomic_DNA"/>
</dbReference>
<dbReference type="InterPro" id="IPR004360">
    <property type="entry name" value="Glyas_Fos-R_dOase_dom"/>
</dbReference>
<dbReference type="Pfam" id="PF00903">
    <property type="entry name" value="Glyoxalase"/>
    <property type="match status" value="2"/>
</dbReference>